<protein>
    <recommendedName>
        <fullName evidence="4">Outer membrane protein beta-barrel domain-containing protein</fullName>
    </recommendedName>
</protein>
<evidence type="ECO:0008006" key="4">
    <source>
        <dbReference type="Google" id="ProtNLM"/>
    </source>
</evidence>
<keyword evidence="1" id="KW-0732">Signal</keyword>
<dbReference type="AlphaFoldDB" id="A0A3D9C7B0"/>
<name>A0A3D9C7B0_9FLAO</name>
<comment type="caution">
    <text evidence="2">The sequence shown here is derived from an EMBL/GenBank/DDBJ whole genome shotgun (WGS) entry which is preliminary data.</text>
</comment>
<evidence type="ECO:0000256" key="1">
    <source>
        <dbReference type="SAM" id="SignalP"/>
    </source>
</evidence>
<sequence length="159" mass="17357">MMKVVILFMLGFFISSASVAQGQKYAFVEAGGTSIFAAVNFDMRFKKDAREGLGFRAGVGNTFGVFDSELVKDVVVFPVGVNYVYGSKKSSLVVGFNTSIVLVKNRNGSESPFIISPEIGYRYRPYEKGIAFHASYVPLFNTADGTMPVWLGVGVGYSW</sequence>
<organism evidence="2 3">
    <name type="scientific">Chryseobacterium pennae</name>
    <dbReference type="NCBI Taxonomy" id="2258962"/>
    <lineage>
        <taxon>Bacteria</taxon>
        <taxon>Pseudomonadati</taxon>
        <taxon>Bacteroidota</taxon>
        <taxon>Flavobacteriia</taxon>
        <taxon>Flavobacteriales</taxon>
        <taxon>Weeksellaceae</taxon>
        <taxon>Chryseobacterium group</taxon>
        <taxon>Chryseobacterium</taxon>
    </lineage>
</organism>
<dbReference type="RefSeq" id="WP_115971325.1">
    <property type="nucleotide sequence ID" value="NZ_QNVT01000012.1"/>
</dbReference>
<reference evidence="3" key="1">
    <citation type="submission" date="2018-06" db="EMBL/GenBank/DDBJ databases">
        <authorList>
            <person name="Lum Nde A."/>
            <person name="Hugo C."/>
        </authorList>
    </citation>
    <scope>NUCLEOTIDE SEQUENCE [LARGE SCALE GENOMIC DNA]</scope>
    <source>
        <strain evidence="3">1_F178</strain>
    </source>
</reference>
<evidence type="ECO:0000313" key="3">
    <source>
        <dbReference type="Proteomes" id="UP000256686"/>
    </source>
</evidence>
<proteinExistence type="predicted"/>
<accession>A0A3D9C7B0</accession>
<keyword evidence="3" id="KW-1185">Reference proteome</keyword>
<evidence type="ECO:0000313" key="2">
    <source>
        <dbReference type="EMBL" id="REC61787.1"/>
    </source>
</evidence>
<feature type="chain" id="PRO_5017716370" description="Outer membrane protein beta-barrel domain-containing protein" evidence="1">
    <location>
        <begin position="21"/>
        <end position="159"/>
    </location>
</feature>
<dbReference type="EMBL" id="QNVT01000012">
    <property type="protein sequence ID" value="REC61787.1"/>
    <property type="molecule type" value="Genomic_DNA"/>
</dbReference>
<feature type="signal peptide" evidence="1">
    <location>
        <begin position="1"/>
        <end position="20"/>
    </location>
</feature>
<dbReference type="Proteomes" id="UP000256686">
    <property type="component" value="Unassembled WGS sequence"/>
</dbReference>
<gene>
    <name evidence="2" type="ORF">DRF65_13695</name>
</gene>